<dbReference type="EMBL" id="QFNK01000239">
    <property type="protein sequence ID" value="PZO82811.1"/>
    <property type="molecule type" value="Genomic_DNA"/>
</dbReference>
<evidence type="ECO:0000313" key="5">
    <source>
        <dbReference type="Proteomes" id="UP000249557"/>
    </source>
</evidence>
<name>A0A2W5BIH0_9BACT</name>
<keyword evidence="2" id="KW-0812">Transmembrane</keyword>
<keyword evidence="2" id="KW-0472">Membrane</keyword>
<sequence>MAETAVQNEPDTKVKASQTENAVPAKTDAGATDVAKSGFSGECAFNDHIVVYSGTNLPKYDRGAVKAFSARGTDKAPSNLFALICEDHLTPRTSRMGSYASIVNPALVRLVASGAIEWAPARRERYCIIYEDGLGNPLIPNDTTAALGLKPEMVLNMIIRPLASALSDLRDRDIVHGSIRGSNIYDGGKAGYERIVLGDCLSSPTSSTQPVLYETIERACAMPVGRGPGILPDDMYALGVTLAVMLRHSNPLEGLSDQEIIERKIEDGSYAAILGKDRFTGSILELLRGLLHDDVGQRWRLDEVLEWLDGRRLSPKQSARRNKAARPIPFNGRKYTQPEILAMDLNRNVNEARQLVDDGEMEQWIVRALEDKPMAARLESAIRSSEEGGKSAGYPERLATRVGIALDPEGPIRYKSISVAPEGVGAALMEAFVMKRDLNVFTEFFMNYFITQWVDAQPTTVQDASNLISKFDGTRAHLRTKGMGGGLEKCLYAMNPEAHCLSEKLSKYHVRTPEDMMYAFEKMSKLPSRPGMFFDRHIVAFLSVKDRKNIDPYTFDLNTSEQYRRTLAEMRTLATIQKRSQMPRFPGIAAWMVDNLEPVYERFHDRELRVELRKKAERAKETGDLAKLVLLFDNPALYQEDLANFRRAMRKHYDLEQEVAQTERDLRDEASFGIGTGRQIAAVVAGILAGIIILTTTFMNLAG</sequence>
<evidence type="ECO:0000256" key="2">
    <source>
        <dbReference type="SAM" id="Phobius"/>
    </source>
</evidence>
<keyword evidence="2" id="KW-1133">Transmembrane helix</keyword>
<dbReference type="SUPFAM" id="SSF56112">
    <property type="entry name" value="Protein kinase-like (PK-like)"/>
    <property type="match status" value="1"/>
</dbReference>
<evidence type="ECO:0000313" key="4">
    <source>
        <dbReference type="EMBL" id="PZO82811.1"/>
    </source>
</evidence>
<reference evidence="4 5" key="1">
    <citation type="submission" date="2017-08" db="EMBL/GenBank/DDBJ databases">
        <title>Infants hospitalized years apart are colonized by the same room-sourced microbial strains.</title>
        <authorList>
            <person name="Brooks B."/>
            <person name="Olm M.R."/>
            <person name="Firek B.A."/>
            <person name="Baker R."/>
            <person name="Thomas B.C."/>
            <person name="Morowitz M.J."/>
            <person name="Banfield J.F."/>
        </authorList>
    </citation>
    <scope>NUCLEOTIDE SEQUENCE [LARGE SCALE GENOMIC DNA]</scope>
    <source>
        <strain evidence="4">S2_018_000_R2_104</strain>
    </source>
</reference>
<accession>A0A2W5BIH0</accession>
<dbReference type="Proteomes" id="UP000249557">
    <property type="component" value="Unassembled WGS sequence"/>
</dbReference>
<dbReference type="GO" id="GO:0005524">
    <property type="term" value="F:ATP binding"/>
    <property type="evidence" value="ECO:0007669"/>
    <property type="project" value="InterPro"/>
</dbReference>
<dbReference type="Gene3D" id="1.10.510.10">
    <property type="entry name" value="Transferase(Phosphotransferase) domain 1"/>
    <property type="match status" value="1"/>
</dbReference>
<organism evidence="4 5">
    <name type="scientific">Micavibrio aeruginosavorus</name>
    <dbReference type="NCBI Taxonomy" id="349221"/>
    <lineage>
        <taxon>Bacteria</taxon>
        <taxon>Pseudomonadati</taxon>
        <taxon>Bdellovibrionota</taxon>
        <taxon>Bdellovibrionia</taxon>
        <taxon>Bdellovibrionales</taxon>
        <taxon>Pseudobdellovibrionaceae</taxon>
        <taxon>Micavibrio</taxon>
    </lineage>
</organism>
<dbReference type="GO" id="GO:0004672">
    <property type="term" value="F:protein kinase activity"/>
    <property type="evidence" value="ECO:0007669"/>
    <property type="project" value="InterPro"/>
</dbReference>
<feature type="domain" description="Protein kinase" evidence="3">
    <location>
        <begin position="29"/>
        <end position="308"/>
    </location>
</feature>
<dbReference type="InterPro" id="IPR000719">
    <property type="entry name" value="Prot_kinase_dom"/>
</dbReference>
<feature type="region of interest" description="Disordered" evidence="1">
    <location>
        <begin position="1"/>
        <end position="29"/>
    </location>
</feature>
<dbReference type="AlphaFoldDB" id="A0A2W5BIH0"/>
<evidence type="ECO:0000259" key="3">
    <source>
        <dbReference type="PROSITE" id="PS50011"/>
    </source>
</evidence>
<evidence type="ECO:0000256" key="1">
    <source>
        <dbReference type="SAM" id="MobiDB-lite"/>
    </source>
</evidence>
<feature type="transmembrane region" description="Helical" evidence="2">
    <location>
        <begin position="680"/>
        <end position="702"/>
    </location>
</feature>
<gene>
    <name evidence="4" type="ORF">DI626_09670</name>
</gene>
<feature type="compositionally biased region" description="Polar residues" evidence="1">
    <location>
        <begin position="1"/>
        <end position="21"/>
    </location>
</feature>
<dbReference type="InterPro" id="IPR011009">
    <property type="entry name" value="Kinase-like_dom_sf"/>
</dbReference>
<dbReference type="PROSITE" id="PS50011">
    <property type="entry name" value="PROTEIN_KINASE_DOM"/>
    <property type="match status" value="1"/>
</dbReference>
<comment type="caution">
    <text evidence="4">The sequence shown here is derived from an EMBL/GenBank/DDBJ whole genome shotgun (WGS) entry which is preliminary data.</text>
</comment>
<dbReference type="SMART" id="SM00220">
    <property type="entry name" value="S_TKc"/>
    <property type="match status" value="1"/>
</dbReference>
<proteinExistence type="predicted"/>
<protein>
    <recommendedName>
        <fullName evidence="3">Protein kinase domain-containing protein</fullName>
    </recommendedName>
</protein>